<sequence>MLFLTFGISGLAIALNYLKIFQSLEWSAYDTWFRLRSTEAKEKRIVVVTINESDIGKLGQWPMSDIALSQLIDKIHQQQPRAIGLDIYRDLPVAPGTKELETVLRSTPNLVGVEKIIGEKIQPSPILQEKNQTALSDLVRDGDGTIRRGLLSVELDSGQIKLGLGTRLALMYLAPAGIAPEPIGETGTLALGKGRIIPFNSNDGGYVRADAGGFQILINYRGTETSFDRICINDVLNDRIPDNLFSDRLVLIGSIAPSLNDFFPTPYSDSRESLVKDLPGVLIHANIASQIISSALDGRNSIKTVNEPLEWIWIFAWTYSVSMLNIVLLDRQSDGQKNIFTSAPFATFMTCFAIVGSGYLLFLGGLWLPIITPVFSVAVSGILISWYCKTNQEEQQKKLAFTDGLTEIPNRRFFDEFLKEQWQKNRQKERSLSIILCDVDFFKKYNDTYGHQAGDLCLKEVAKVLAQSVRDSDLAARYGGEEFVAVLPDTPPDAAIAIAQRICDRLKSLQMPHVSSQASEYVSISCGVTCTTVSVVHSPEELIECADRALYQAKEQGRDRAVLWQEQ</sequence>
<comment type="caution">
    <text evidence="3">The sequence shown here is derived from an EMBL/GenBank/DDBJ whole genome shotgun (WGS) entry which is preliminary data.</text>
</comment>
<keyword evidence="1" id="KW-1133">Transmembrane helix</keyword>
<feature type="domain" description="GGDEF" evidence="2">
    <location>
        <begin position="430"/>
        <end position="566"/>
    </location>
</feature>
<accession>A0A964FHT7</accession>
<proteinExistence type="predicted"/>
<evidence type="ECO:0000313" key="3">
    <source>
        <dbReference type="EMBL" id="MCC0177778.1"/>
    </source>
</evidence>
<dbReference type="GO" id="GO:0005886">
    <property type="term" value="C:plasma membrane"/>
    <property type="evidence" value="ECO:0007669"/>
    <property type="project" value="TreeGrafter"/>
</dbReference>
<dbReference type="Pfam" id="PF05226">
    <property type="entry name" value="CHASE2"/>
    <property type="match status" value="1"/>
</dbReference>
<keyword evidence="1" id="KW-0472">Membrane</keyword>
<keyword evidence="4" id="KW-1185">Reference proteome</keyword>
<dbReference type="SMART" id="SM01080">
    <property type="entry name" value="CHASE2"/>
    <property type="match status" value="1"/>
</dbReference>
<dbReference type="GO" id="GO:0043709">
    <property type="term" value="P:cell adhesion involved in single-species biofilm formation"/>
    <property type="evidence" value="ECO:0007669"/>
    <property type="project" value="TreeGrafter"/>
</dbReference>
<evidence type="ECO:0000259" key="2">
    <source>
        <dbReference type="PROSITE" id="PS50887"/>
    </source>
</evidence>
<dbReference type="GO" id="GO:0052621">
    <property type="term" value="F:diguanylate cyclase activity"/>
    <property type="evidence" value="ECO:0007669"/>
    <property type="project" value="TreeGrafter"/>
</dbReference>
<protein>
    <submittedName>
        <fullName evidence="3">Diguanylate cyclase</fullName>
    </submittedName>
</protein>
<dbReference type="FunFam" id="3.30.70.270:FF:000001">
    <property type="entry name" value="Diguanylate cyclase domain protein"/>
    <property type="match status" value="1"/>
</dbReference>
<dbReference type="GO" id="GO:1902201">
    <property type="term" value="P:negative regulation of bacterial-type flagellum-dependent cell motility"/>
    <property type="evidence" value="ECO:0007669"/>
    <property type="project" value="TreeGrafter"/>
</dbReference>
<gene>
    <name evidence="3" type="ORF">I4641_12385</name>
</gene>
<dbReference type="Proteomes" id="UP000729733">
    <property type="component" value="Unassembled WGS sequence"/>
</dbReference>
<dbReference type="EMBL" id="JADWDC010000028">
    <property type="protein sequence ID" value="MCC0177778.1"/>
    <property type="molecule type" value="Genomic_DNA"/>
</dbReference>
<evidence type="ECO:0000313" key="4">
    <source>
        <dbReference type="Proteomes" id="UP000729733"/>
    </source>
</evidence>
<keyword evidence="1" id="KW-0812">Transmembrane</keyword>
<dbReference type="RefSeq" id="WP_229640843.1">
    <property type="nucleotide sequence ID" value="NZ_JADWDC010000028.1"/>
</dbReference>
<feature type="transmembrane region" description="Helical" evidence="1">
    <location>
        <begin position="366"/>
        <end position="388"/>
    </location>
</feature>
<dbReference type="PANTHER" id="PTHR45138:SF9">
    <property type="entry name" value="DIGUANYLATE CYCLASE DGCM-RELATED"/>
    <property type="match status" value="1"/>
</dbReference>
<dbReference type="Pfam" id="PF00990">
    <property type="entry name" value="GGDEF"/>
    <property type="match status" value="1"/>
</dbReference>
<organism evidence="3 4">
    <name type="scientific">Waterburya agarophytonicola KI4</name>
    <dbReference type="NCBI Taxonomy" id="2874699"/>
    <lineage>
        <taxon>Bacteria</taxon>
        <taxon>Bacillati</taxon>
        <taxon>Cyanobacteriota</taxon>
        <taxon>Cyanophyceae</taxon>
        <taxon>Pleurocapsales</taxon>
        <taxon>Hyellaceae</taxon>
        <taxon>Waterburya</taxon>
        <taxon>Waterburya agarophytonicola</taxon>
    </lineage>
</organism>
<evidence type="ECO:0000256" key="1">
    <source>
        <dbReference type="SAM" id="Phobius"/>
    </source>
</evidence>
<feature type="transmembrane region" description="Helical" evidence="1">
    <location>
        <begin position="311"/>
        <end position="329"/>
    </location>
</feature>
<dbReference type="NCBIfam" id="TIGR00254">
    <property type="entry name" value="GGDEF"/>
    <property type="match status" value="1"/>
</dbReference>
<dbReference type="InterPro" id="IPR050469">
    <property type="entry name" value="Diguanylate_Cyclase"/>
</dbReference>
<dbReference type="PANTHER" id="PTHR45138">
    <property type="entry name" value="REGULATORY COMPONENTS OF SENSORY TRANSDUCTION SYSTEM"/>
    <property type="match status" value="1"/>
</dbReference>
<dbReference type="InterPro" id="IPR029787">
    <property type="entry name" value="Nucleotide_cyclase"/>
</dbReference>
<dbReference type="InterPro" id="IPR000160">
    <property type="entry name" value="GGDEF_dom"/>
</dbReference>
<dbReference type="PROSITE" id="PS50887">
    <property type="entry name" value="GGDEF"/>
    <property type="match status" value="1"/>
</dbReference>
<dbReference type="SMART" id="SM00267">
    <property type="entry name" value="GGDEF"/>
    <property type="match status" value="1"/>
</dbReference>
<dbReference type="SUPFAM" id="SSF55073">
    <property type="entry name" value="Nucleotide cyclase"/>
    <property type="match status" value="1"/>
</dbReference>
<dbReference type="AlphaFoldDB" id="A0A964FHT7"/>
<name>A0A964FHT7_9CYAN</name>
<dbReference type="Gene3D" id="3.30.70.270">
    <property type="match status" value="1"/>
</dbReference>
<reference evidence="3" key="1">
    <citation type="journal article" date="2021" name="Antonie Van Leeuwenhoek">
        <title>Draft genome and description of Waterburya agarophytonicola gen. nov. sp. nov. (Pleurocapsales, Cyanobacteria): a seaweed symbiont.</title>
        <authorList>
            <person name="Bonthond G."/>
            <person name="Shalygin S."/>
            <person name="Bayer T."/>
            <person name="Weinberger F."/>
        </authorList>
    </citation>
    <scope>NUCLEOTIDE SEQUENCE</scope>
    <source>
        <strain evidence="3">KI4</strain>
    </source>
</reference>
<feature type="transmembrane region" description="Helical" evidence="1">
    <location>
        <begin position="341"/>
        <end position="360"/>
    </location>
</feature>
<dbReference type="InterPro" id="IPR007890">
    <property type="entry name" value="CHASE2"/>
</dbReference>
<dbReference type="InterPro" id="IPR043128">
    <property type="entry name" value="Rev_trsase/Diguanyl_cyclase"/>
</dbReference>
<dbReference type="CDD" id="cd01949">
    <property type="entry name" value="GGDEF"/>
    <property type="match status" value="1"/>
</dbReference>